<gene>
    <name evidence="1" type="ORF">GGP82_001265</name>
    <name evidence="2" type="ORF">GGP99_003116</name>
</gene>
<proteinExistence type="predicted"/>
<dbReference type="RefSeq" id="WP_259060091.1">
    <property type="nucleotide sequence ID" value="NZ_JANTYZ010000002.1"/>
</dbReference>
<evidence type="ECO:0000313" key="1">
    <source>
        <dbReference type="EMBL" id="MCS3864719.1"/>
    </source>
</evidence>
<dbReference type="EMBL" id="JANTZM010000018">
    <property type="protein sequence ID" value="MCS4159130.1"/>
    <property type="molecule type" value="Genomic_DNA"/>
</dbReference>
<evidence type="ECO:0000313" key="3">
    <source>
        <dbReference type="Proteomes" id="UP001155034"/>
    </source>
</evidence>
<dbReference type="AlphaFoldDB" id="A0A9X2UY31"/>
<name>A0A9X2UY31_9BACT</name>
<dbReference type="EMBL" id="JANTYZ010000002">
    <property type="protein sequence ID" value="MCS3864719.1"/>
    <property type="molecule type" value="Genomic_DNA"/>
</dbReference>
<reference evidence="1" key="1">
    <citation type="submission" date="2022-08" db="EMBL/GenBank/DDBJ databases">
        <title>Genomic Encyclopedia of Type Strains, Phase V (KMG-V): Genome sequencing to study the core and pangenomes of soil and plant-associated prokaryotes.</title>
        <authorList>
            <person name="Whitman W."/>
        </authorList>
    </citation>
    <scope>NUCLEOTIDE SEQUENCE</scope>
    <source>
        <strain evidence="1">SP2016B</strain>
        <strain evidence="2">SP3002</strain>
    </source>
</reference>
<protein>
    <submittedName>
        <fullName evidence="1">Uncharacterized protein</fullName>
    </submittedName>
</protein>
<organism evidence="1 3">
    <name type="scientific">Salinibacter ruber</name>
    <dbReference type="NCBI Taxonomy" id="146919"/>
    <lineage>
        <taxon>Bacteria</taxon>
        <taxon>Pseudomonadati</taxon>
        <taxon>Rhodothermota</taxon>
        <taxon>Rhodothermia</taxon>
        <taxon>Rhodothermales</taxon>
        <taxon>Salinibacteraceae</taxon>
        <taxon>Salinibacter</taxon>
    </lineage>
</organism>
<comment type="caution">
    <text evidence="1">The sequence shown here is derived from an EMBL/GenBank/DDBJ whole genome shotgun (WGS) entry which is preliminary data.</text>
</comment>
<dbReference type="Proteomes" id="UP001155110">
    <property type="component" value="Unassembled WGS sequence"/>
</dbReference>
<dbReference type="Proteomes" id="UP001155034">
    <property type="component" value="Unassembled WGS sequence"/>
</dbReference>
<accession>A0A9X2UY31</accession>
<sequence>MEAIELTVQVHPDGTLEWPDSLPELVPGEAEVIVLSRTENSSTEESPLRRRSSDLLATNWPRLDAGQWKTGALRREHLYGKMGR</sequence>
<evidence type="ECO:0000313" key="2">
    <source>
        <dbReference type="EMBL" id="MCS4159130.1"/>
    </source>
</evidence>